<name>A0A9J5W808_SOLCO</name>
<dbReference type="AlphaFoldDB" id="A0A9J5W808"/>
<dbReference type="OrthoDB" id="1936908at2759"/>
<evidence type="ECO:0000256" key="1">
    <source>
        <dbReference type="SAM" id="MobiDB-lite"/>
    </source>
</evidence>
<dbReference type="Proteomes" id="UP000824120">
    <property type="component" value="Chromosome 12"/>
</dbReference>
<evidence type="ECO:0008006" key="4">
    <source>
        <dbReference type="Google" id="ProtNLM"/>
    </source>
</evidence>
<proteinExistence type="predicted"/>
<evidence type="ECO:0000313" key="2">
    <source>
        <dbReference type="EMBL" id="KAG5571158.1"/>
    </source>
</evidence>
<feature type="region of interest" description="Disordered" evidence="1">
    <location>
        <begin position="109"/>
        <end position="137"/>
    </location>
</feature>
<reference evidence="2 3" key="1">
    <citation type="submission" date="2020-09" db="EMBL/GenBank/DDBJ databases">
        <title>De no assembly of potato wild relative species, Solanum commersonii.</title>
        <authorList>
            <person name="Cho K."/>
        </authorList>
    </citation>
    <scope>NUCLEOTIDE SEQUENCE [LARGE SCALE GENOMIC DNA]</scope>
    <source>
        <strain evidence="2">LZ3.2</strain>
        <tissue evidence="2">Leaf</tissue>
    </source>
</reference>
<keyword evidence="3" id="KW-1185">Reference proteome</keyword>
<protein>
    <recommendedName>
        <fullName evidence="4">Retrotransposon gag domain-containing protein</fullName>
    </recommendedName>
</protein>
<accession>A0A9J5W808</accession>
<feature type="region of interest" description="Disordered" evidence="1">
    <location>
        <begin position="169"/>
        <end position="193"/>
    </location>
</feature>
<evidence type="ECO:0000313" key="3">
    <source>
        <dbReference type="Proteomes" id="UP000824120"/>
    </source>
</evidence>
<feature type="compositionally biased region" description="Polar residues" evidence="1">
    <location>
        <begin position="169"/>
        <end position="182"/>
    </location>
</feature>
<comment type="caution">
    <text evidence="2">The sequence shown here is derived from an EMBL/GenBank/DDBJ whole genome shotgun (WGS) entry which is preliminary data.</text>
</comment>
<gene>
    <name evidence="2" type="ORF">H5410_060924</name>
</gene>
<organism evidence="2 3">
    <name type="scientific">Solanum commersonii</name>
    <name type="common">Commerson's wild potato</name>
    <name type="synonym">Commerson's nightshade</name>
    <dbReference type="NCBI Taxonomy" id="4109"/>
    <lineage>
        <taxon>Eukaryota</taxon>
        <taxon>Viridiplantae</taxon>
        <taxon>Streptophyta</taxon>
        <taxon>Embryophyta</taxon>
        <taxon>Tracheophyta</taxon>
        <taxon>Spermatophyta</taxon>
        <taxon>Magnoliopsida</taxon>
        <taxon>eudicotyledons</taxon>
        <taxon>Gunneridae</taxon>
        <taxon>Pentapetalae</taxon>
        <taxon>asterids</taxon>
        <taxon>lamiids</taxon>
        <taxon>Solanales</taxon>
        <taxon>Solanaceae</taxon>
        <taxon>Solanoideae</taxon>
        <taxon>Solaneae</taxon>
        <taxon>Solanum</taxon>
    </lineage>
</organism>
<sequence length="237" mass="26407">MLGNKDELKNEVVYTYRIREFLRMNPLSFTGSSTTEDLKNFIEELKKVFKVMHVANSERAELVAYPLKNVSRTWFNQWKNGGVEDAPLASWACFEEAFLGRFFPRKLKEGKKQKGPDPSIASAPAPKNKGEYNSQNFGAKPAYSQGSMAQWDSKPPTCSKCECPKNKQGNGNWGNRAQSSSVAPLDRAAPRGPTFGTCGGKNCLYSINSRQGEEDLLDVVTGKIQVFDFTVYALLDP</sequence>
<dbReference type="EMBL" id="JACXVP010000012">
    <property type="protein sequence ID" value="KAG5571158.1"/>
    <property type="molecule type" value="Genomic_DNA"/>
</dbReference>